<dbReference type="RefSeq" id="WP_007469168.1">
    <property type="nucleotide sequence ID" value="NZ_KI391953.1"/>
</dbReference>
<dbReference type="PROSITE" id="PS51257">
    <property type="entry name" value="PROKAR_LIPOPROTEIN"/>
    <property type="match status" value="1"/>
</dbReference>
<dbReference type="eggNOG" id="ENOG502ZH56">
    <property type="taxonomic scope" value="Bacteria"/>
</dbReference>
<dbReference type="Gene3D" id="3.40.1000.70">
    <property type="entry name" value="PknH-like extracellular domain"/>
    <property type="match status" value="1"/>
</dbReference>
<accession>E5XPY4</accession>
<name>E5XPY4_SEGRC</name>
<evidence type="ECO:0000259" key="2">
    <source>
        <dbReference type="Pfam" id="PF14032"/>
    </source>
</evidence>
<sequence>MGIRSFAGGFIVLAACSALAPPAAAEPAQADAALLGQSELEEIVGADLSGWNTAGSSPEAPVPTIPAECSPAQNLPSTAVYGEGLVQFAGAGFADGDPRGNITAFVAEAAGAFAAPASARRAFSVLADSARACDQKTTRHAYAGKAADWQVRLEQQSPQSLGWFTYRDESDWQCHKRARLAASELLVVNVCAHGPGARAEADSIIEAMAARAN</sequence>
<dbReference type="HOGENOM" id="CLU_1293573_0_0_11"/>
<keyword evidence="1" id="KW-0732">Signal</keyword>
<feature type="chain" id="PRO_5038673864" description="PknH-like extracellular domain-containing protein" evidence="1">
    <location>
        <begin position="21"/>
        <end position="213"/>
    </location>
</feature>
<dbReference type="InterPro" id="IPR038232">
    <property type="entry name" value="PknH-like_Extracell_sf"/>
</dbReference>
<feature type="signal peptide" evidence="1">
    <location>
        <begin position="1"/>
        <end position="20"/>
    </location>
</feature>
<evidence type="ECO:0000256" key="1">
    <source>
        <dbReference type="SAM" id="SignalP"/>
    </source>
</evidence>
<gene>
    <name evidence="3" type="ORF">HMPREF9336_01556</name>
</gene>
<dbReference type="Proteomes" id="UP000004816">
    <property type="component" value="Unassembled WGS sequence"/>
</dbReference>
<evidence type="ECO:0000313" key="3">
    <source>
        <dbReference type="EMBL" id="EFV13579.1"/>
    </source>
</evidence>
<dbReference type="AlphaFoldDB" id="E5XPY4"/>
<evidence type="ECO:0000313" key="4">
    <source>
        <dbReference type="Proteomes" id="UP000004816"/>
    </source>
</evidence>
<dbReference type="EMBL" id="ACZI02000001">
    <property type="protein sequence ID" value="EFV13579.1"/>
    <property type="molecule type" value="Genomic_DNA"/>
</dbReference>
<protein>
    <recommendedName>
        <fullName evidence="2">PknH-like extracellular domain-containing protein</fullName>
    </recommendedName>
</protein>
<dbReference type="STRING" id="679197.HMPREF9336_01556"/>
<organism evidence="3 4">
    <name type="scientific">Segniliparus rugosus (strain ATCC BAA-974 / DSM 45345 / CCUG 50838 / CIP 108380 / JCM 13579 / CDC 945)</name>
    <dbReference type="NCBI Taxonomy" id="679197"/>
    <lineage>
        <taxon>Bacteria</taxon>
        <taxon>Bacillati</taxon>
        <taxon>Actinomycetota</taxon>
        <taxon>Actinomycetes</taxon>
        <taxon>Mycobacteriales</taxon>
        <taxon>Segniliparaceae</taxon>
        <taxon>Segniliparus</taxon>
    </lineage>
</organism>
<feature type="domain" description="PknH-like extracellular" evidence="2">
    <location>
        <begin position="26"/>
        <end position="211"/>
    </location>
</feature>
<reference evidence="3 4" key="1">
    <citation type="journal article" date="2011" name="Stand. Genomic Sci.">
        <title>High quality draft genome sequence of Segniliparus rugosus CDC 945(T)= (ATCC BAA-974(T)).</title>
        <authorList>
            <person name="Earl A.M."/>
            <person name="Desjardins C.A."/>
            <person name="Fitzgerald M.G."/>
            <person name="Arachchi H.M."/>
            <person name="Zeng Q."/>
            <person name="Mehta T."/>
            <person name="Griggs A."/>
            <person name="Birren B.W."/>
            <person name="Toney N.C."/>
            <person name="Carr J."/>
            <person name="Posey J."/>
            <person name="Butler W.R."/>
        </authorList>
    </citation>
    <scope>NUCLEOTIDE SEQUENCE [LARGE SCALE GENOMIC DNA]</scope>
    <source>
        <strain evidence="4">ATCC BAA-974 / DSM 45345 / CCUG 50838 / CIP 108380 / JCM 13579 / CDC 945</strain>
    </source>
</reference>
<proteinExistence type="predicted"/>
<dbReference type="InterPro" id="IPR026954">
    <property type="entry name" value="PknH-like_Extracell"/>
</dbReference>
<keyword evidence="4" id="KW-1185">Reference proteome</keyword>
<comment type="caution">
    <text evidence="3">The sequence shown here is derived from an EMBL/GenBank/DDBJ whole genome shotgun (WGS) entry which is preliminary data.</text>
</comment>
<dbReference type="Pfam" id="PF14032">
    <property type="entry name" value="PknH_C"/>
    <property type="match status" value="1"/>
</dbReference>